<dbReference type="GO" id="GO:0000981">
    <property type="term" value="F:DNA-binding transcription factor activity, RNA polymerase II-specific"/>
    <property type="evidence" value="ECO:0007669"/>
    <property type="project" value="TreeGrafter"/>
</dbReference>
<accession>A0A8H4W808</accession>
<dbReference type="PANTHER" id="PTHR47657:SF12">
    <property type="entry name" value="ZN(II)2CYS6 TRANSCRIPTION FACTOR (EUROFUNG)"/>
    <property type="match status" value="1"/>
</dbReference>
<dbReference type="OrthoDB" id="1924260at2759"/>
<dbReference type="Pfam" id="PF11951">
    <property type="entry name" value="Fungal_trans_2"/>
    <property type="match status" value="1"/>
</dbReference>
<evidence type="ECO:0000313" key="2">
    <source>
        <dbReference type="Proteomes" id="UP000566819"/>
    </source>
</evidence>
<name>A0A8H4W808_9HELO</name>
<dbReference type="Proteomes" id="UP000566819">
    <property type="component" value="Unassembled WGS sequence"/>
</dbReference>
<reference evidence="1 2" key="1">
    <citation type="submission" date="2020-03" db="EMBL/GenBank/DDBJ databases">
        <title>Draft Genome Sequence of Cudoniella acicularis.</title>
        <authorList>
            <person name="Buettner E."/>
            <person name="Kellner H."/>
        </authorList>
    </citation>
    <scope>NUCLEOTIDE SEQUENCE [LARGE SCALE GENOMIC DNA]</scope>
    <source>
        <strain evidence="1 2">DSM 108380</strain>
    </source>
</reference>
<dbReference type="AlphaFoldDB" id="A0A8H4W808"/>
<evidence type="ECO:0000313" key="1">
    <source>
        <dbReference type="EMBL" id="KAF4637302.1"/>
    </source>
</evidence>
<protein>
    <submittedName>
        <fullName evidence="1">Uncharacterized protein</fullName>
    </submittedName>
</protein>
<gene>
    <name evidence="1" type="ORF">G7Y89_g782</name>
</gene>
<dbReference type="EMBL" id="JAAMPI010000027">
    <property type="protein sequence ID" value="KAF4637302.1"/>
    <property type="molecule type" value="Genomic_DNA"/>
</dbReference>
<dbReference type="InterPro" id="IPR052400">
    <property type="entry name" value="Zn2-C6_fungal_TF"/>
</dbReference>
<keyword evidence="2" id="KW-1185">Reference proteome</keyword>
<proteinExistence type="predicted"/>
<dbReference type="PANTHER" id="PTHR47657">
    <property type="entry name" value="STEROL REGULATORY ELEMENT-BINDING PROTEIN ECM22"/>
    <property type="match status" value="1"/>
</dbReference>
<dbReference type="InterPro" id="IPR021858">
    <property type="entry name" value="Fun_TF"/>
</dbReference>
<comment type="caution">
    <text evidence="1">The sequence shown here is derived from an EMBL/GenBank/DDBJ whole genome shotgun (WGS) entry which is preliminary data.</text>
</comment>
<sequence>MKKHRSGEPKTRTNEEPSLTRIIAGIVKEVAVNVIMVKEESETQDPTVAVLFAYPKLEADKLPPQELYLLNYLASFSPDIQFIDNKYSAWMRKVPNMMAEHRFLFDCVLGVSAAHHALVKVGPDSPQLALYYRGRGLKGLQTALNSFSEDNADAVLAASIILTWKEWSSLTHGIHTIQATMDPFKERSAFISLIEEQHVIPPDLQPLPPTSTESKKSEPEDIAALTELLAGLEEVNKYLSGHEEEQKLLAQITNFCLAFQRKLPITSTEEQYEASRKLRIAVLTIPNSLLKRVRREPWPIITAAYIFSAALALQPLFPAMGAMFFGYIALQPLNELSKYIEDQQDDPIGAKKYNWDEASELMAYPQEVVRRFRKRLGWPTKSRSFVSHSNTPADSPKA</sequence>
<organism evidence="1 2">
    <name type="scientific">Cudoniella acicularis</name>
    <dbReference type="NCBI Taxonomy" id="354080"/>
    <lineage>
        <taxon>Eukaryota</taxon>
        <taxon>Fungi</taxon>
        <taxon>Dikarya</taxon>
        <taxon>Ascomycota</taxon>
        <taxon>Pezizomycotina</taxon>
        <taxon>Leotiomycetes</taxon>
        <taxon>Helotiales</taxon>
        <taxon>Tricladiaceae</taxon>
        <taxon>Cudoniella</taxon>
    </lineage>
</organism>